<dbReference type="GO" id="GO:0015221">
    <property type="term" value="F:lipopolysaccharide transmembrane transporter activity"/>
    <property type="evidence" value="ECO:0007669"/>
    <property type="project" value="InterPro"/>
</dbReference>
<dbReference type="Pfam" id="PF06835">
    <property type="entry name" value="LptC"/>
    <property type="match status" value="1"/>
</dbReference>
<proteinExistence type="predicted"/>
<dbReference type="NCBIfam" id="TIGR04409">
    <property type="entry name" value="LptC_YrbK"/>
    <property type="match status" value="1"/>
</dbReference>
<protein>
    <submittedName>
        <fullName evidence="2">Putative lipooligosaccharide transport system, substrate-binding component (LptC family)</fullName>
    </submittedName>
</protein>
<name>A0A6G5QNC6_CAMRE</name>
<evidence type="ECO:0000313" key="3">
    <source>
        <dbReference type="Proteomes" id="UP000502377"/>
    </source>
</evidence>
<feature type="transmembrane region" description="Helical" evidence="1">
    <location>
        <begin position="5"/>
        <end position="22"/>
    </location>
</feature>
<dbReference type="EMBL" id="CP012543">
    <property type="protein sequence ID" value="QCD47218.1"/>
    <property type="molecule type" value="Genomic_DNA"/>
</dbReference>
<keyword evidence="1" id="KW-0812">Transmembrane</keyword>
<dbReference type="GO" id="GO:0005886">
    <property type="term" value="C:plasma membrane"/>
    <property type="evidence" value="ECO:0007669"/>
    <property type="project" value="InterPro"/>
</dbReference>
<dbReference type="AlphaFoldDB" id="A0A6G5QNC6"/>
<dbReference type="RefSeq" id="WP_004319598.1">
    <property type="nucleotide sequence ID" value="NZ_CP012543.1"/>
</dbReference>
<sequence>MVIRIFYLVVSVFSVAMVYLAIEEPYYSELLNGGEVSANMQMNAVTDYEMNATTISARYEADTWNRYPEFDELVKFRAEIFKGNKKHNVSSNKAFYNGGRIILQGDVHYANNENLTFVSEEVVYSTATKVATTQKPFMMTQNEDKVVGKALVYDFELKKAYIKKAFAMIEQNKKDRTKK</sequence>
<evidence type="ECO:0000256" key="1">
    <source>
        <dbReference type="SAM" id="Phobius"/>
    </source>
</evidence>
<dbReference type="Gene3D" id="2.60.450.10">
    <property type="entry name" value="Lipopolysaccharide (LPS) transport protein A like domain"/>
    <property type="match status" value="1"/>
</dbReference>
<organism evidence="2 3">
    <name type="scientific">Campylobacter rectus</name>
    <name type="common">Wolinella recta</name>
    <dbReference type="NCBI Taxonomy" id="203"/>
    <lineage>
        <taxon>Bacteria</taxon>
        <taxon>Pseudomonadati</taxon>
        <taxon>Campylobacterota</taxon>
        <taxon>Epsilonproteobacteria</taxon>
        <taxon>Campylobacterales</taxon>
        <taxon>Campylobacteraceae</taxon>
        <taxon>Campylobacter</taxon>
    </lineage>
</organism>
<dbReference type="KEGG" id="crx:CRECT_1582"/>
<keyword evidence="1" id="KW-1133">Transmembrane helix</keyword>
<keyword evidence="1" id="KW-0472">Membrane</keyword>
<evidence type="ECO:0000313" key="2">
    <source>
        <dbReference type="EMBL" id="QCD47218.1"/>
    </source>
</evidence>
<dbReference type="Proteomes" id="UP000502377">
    <property type="component" value="Chromosome"/>
</dbReference>
<accession>A0A6G5QNC6</accession>
<dbReference type="InterPro" id="IPR026265">
    <property type="entry name" value="LptC"/>
</dbReference>
<reference evidence="2 3" key="1">
    <citation type="submission" date="2016-07" db="EMBL/GenBank/DDBJ databases">
        <title>Comparative genomics of the Campylobacter concisus group.</title>
        <authorList>
            <person name="Miller W.G."/>
            <person name="Yee E."/>
            <person name="Chapman M.H."/>
            <person name="Huynh S."/>
            <person name="Bono J.L."/>
            <person name="On S.L.W."/>
            <person name="StLeger J."/>
            <person name="Foster G."/>
            <person name="Parker C.T."/>
        </authorList>
    </citation>
    <scope>NUCLEOTIDE SEQUENCE [LARGE SCALE GENOMIC DNA]</scope>
    <source>
        <strain evidence="2 3">ATCC 33238</strain>
    </source>
</reference>
<dbReference type="InterPro" id="IPR010664">
    <property type="entry name" value="LipoPS_assembly_LptC-rel"/>
</dbReference>
<gene>
    <name evidence="2" type="ORF">CRECT_1582</name>
</gene>